<evidence type="ECO:0008006" key="2">
    <source>
        <dbReference type="Google" id="ProtNLM"/>
    </source>
</evidence>
<dbReference type="AlphaFoldDB" id="A0A3P6BKX3"/>
<evidence type="ECO:0000313" key="1">
    <source>
        <dbReference type="EMBL" id="VDD03328.1"/>
    </source>
</evidence>
<organism evidence="1">
    <name type="scientific">Brassica campestris</name>
    <name type="common">Field mustard</name>
    <dbReference type="NCBI Taxonomy" id="3711"/>
    <lineage>
        <taxon>Eukaryota</taxon>
        <taxon>Viridiplantae</taxon>
        <taxon>Streptophyta</taxon>
        <taxon>Embryophyta</taxon>
        <taxon>Tracheophyta</taxon>
        <taxon>Spermatophyta</taxon>
        <taxon>Magnoliopsida</taxon>
        <taxon>eudicotyledons</taxon>
        <taxon>Gunneridae</taxon>
        <taxon>Pentapetalae</taxon>
        <taxon>rosids</taxon>
        <taxon>malvids</taxon>
        <taxon>Brassicales</taxon>
        <taxon>Brassicaceae</taxon>
        <taxon>Brassiceae</taxon>
        <taxon>Brassica</taxon>
    </lineage>
</organism>
<dbReference type="EMBL" id="LR031575">
    <property type="protein sequence ID" value="VDD03328.1"/>
    <property type="molecule type" value="Genomic_DNA"/>
</dbReference>
<protein>
    <recommendedName>
        <fullName evidence="2">DUF4283 domain-containing protein</fullName>
    </recommendedName>
</protein>
<name>A0A3P6BKX3_BRACM</name>
<accession>A0A3P6BKX3</accession>
<gene>
    <name evidence="1" type="ORF">BRAA08T32805Z</name>
</gene>
<sequence>MLSQWGMEDRITTNDLGNRKFLLNFTLEEDLSSVLRGSFSFQFLYVSAGALGTHCS</sequence>
<reference evidence="1" key="1">
    <citation type="submission" date="2018-11" db="EMBL/GenBank/DDBJ databases">
        <authorList>
            <consortium name="Genoscope - CEA"/>
            <person name="William W."/>
        </authorList>
    </citation>
    <scope>NUCLEOTIDE SEQUENCE</scope>
</reference>
<proteinExistence type="predicted"/>